<sequence>MAVKLGMVMKLAVLALLLVAVSAIASSVDLFDLLPANKPEGFNWEPSAARAVRDVTAHAAYHNSVGVLMLKRIEKHHAK</sequence>
<reference evidence="2" key="1">
    <citation type="submission" date="2020-03" db="EMBL/GenBank/DDBJ databases">
        <title>A high-quality chromosome-level genome assembly of a woody plant with both climbing and erect habits, Rhamnella rubrinervis.</title>
        <authorList>
            <person name="Lu Z."/>
            <person name="Yang Y."/>
            <person name="Zhu X."/>
            <person name="Sun Y."/>
        </authorList>
    </citation>
    <scope>NUCLEOTIDE SEQUENCE</scope>
    <source>
        <strain evidence="2">BYM</strain>
        <tissue evidence="2">Leaf</tissue>
    </source>
</reference>
<evidence type="ECO:0000313" key="2">
    <source>
        <dbReference type="EMBL" id="KAF3437150.1"/>
    </source>
</evidence>
<organism evidence="2 3">
    <name type="scientific">Rhamnella rubrinervis</name>
    <dbReference type="NCBI Taxonomy" id="2594499"/>
    <lineage>
        <taxon>Eukaryota</taxon>
        <taxon>Viridiplantae</taxon>
        <taxon>Streptophyta</taxon>
        <taxon>Embryophyta</taxon>
        <taxon>Tracheophyta</taxon>
        <taxon>Spermatophyta</taxon>
        <taxon>Magnoliopsida</taxon>
        <taxon>eudicotyledons</taxon>
        <taxon>Gunneridae</taxon>
        <taxon>Pentapetalae</taxon>
        <taxon>rosids</taxon>
        <taxon>fabids</taxon>
        <taxon>Rosales</taxon>
        <taxon>Rhamnaceae</taxon>
        <taxon>rhamnoid group</taxon>
        <taxon>Rhamneae</taxon>
        <taxon>Rhamnella</taxon>
    </lineage>
</organism>
<dbReference type="AlphaFoldDB" id="A0A8K0DTW3"/>
<comment type="caution">
    <text evidence="2">The sequence shown here is derived from an EMBL/GenBank/DDBJ whole genome shotgun (WGS) entry which is preliminary data.</text>
</comment>
<dbReference type="Proteomes" id="UP000796880">
    <property type="component" value="Unassembled WGS sequence"/>
</dbReference>
<evidence type="ECO:0000256" key="1">
    <source>
        <dbReference type="SAM" id="SignalP"/>
    </source>
</evidence>
<dbReference type="EMBL" id="VOIH02000009">
    <property type="protein sequence ID" value="KAF3437150.1"/>
    <property type="molecule type" value="Genomic_DNA"/>
</dbReference>
<keyword evidence="3" id="KW-1185">Reference proteome</keyword>
<gene>
    <name evidence="2" type="ORF">FNV43_RR19903</name>
</gene>
<accession>A0A8K0DTW3</accession>
<keyword evidence="1" id="KW-0732">Signal</keyword>
<feature type="chain" id="PRO_5035482919" evidence="1">
    <location>
        <begin position="26"/>
        <end position="79"/>
    </location>
</feature>
<evidence type="ECO:0000313" key="3">
    <source>
        <dbReference type="Proteomes" id="UP000796880"/>
    </source>
</evidence>
<proteinExistence type="predicted"/>
<name>A0A8K0DTW3_9ROSA</name>
<protein>
    <submittedName>
        <fullName evidence="2">Uncharacterized protein</fullName>
    </submittedName>
</protein>
<feature type="signal peptide" evidence="1">
    <location>
        <begin position="1"/>
        <end position="25"/>
    </location>
</feature>